<reference evidence="1" key="1">
    <citation type="submission" date="2021-02" db="EMBL/GenBank/DDBJ databases">
        <authorList>
            <consortium name="DOE Joint Genome Institute"/>
            <person name="Ahrendt S."/>
            <person name="Looney B.P."/>
            <person name="Miyauchi S."/>
            <person name="Morin E."/>
            <person name="Drula E."/>
            <person name="Courty P.E."/>
            <person name="Chicoki N."/>
            <person name="Fauchery L."/>
            <person name="Kohler A."/>
            <person name="Kuo A."/>
            <person name="Labutti K."/>
            <person name="Pangilinan J."/>
            <person name="Lipzen A."/>
            <person name="Riley R."/>
            <person name="Andreopoulos W."/>
            <person name="He G."/>
            <person name="Johnson J."/>
            <person name="Barry K.W."/>
            <person name="Grigoriev I.V."/>
            <person name="Nagy L."/>
            <person name="Hibbett D."/>
            <person name="Henrissat B."/>
            <person name="Matheny P.B."/>
            <person name="Labbe J."/>
            <person name="Martin F."/>
        </authorList>
    </citation>
    <scope>NUCLEOTIDE SEQUENCE</scope>
    <source>
        <strain evidence="1">FP105234-sp</strain>
    </source>
</reference>
<accession>A0ACB8S0Q4</accession>
<reference evidence="1" key="2">
    <citation type="journal article" date="2022" name="New Phytol.">
        <title>Evolutionary transition to the ectomycorrhizal habit in the genomes of a hyperdiverse lineage of mushroom-forming fungi.</title>
        <authorList>
            <person name="Looney B."/>
            <person name="Miyauchi S."/>
            <person name="Morin E."/>
            <person name="Drula E."/>
            <person name="Courty P.E."/>
            <person name="Kohler A."/>
            <person name="Kuo A."/>
            <person name="LaButti K."/>
            <person name="Pangilinan J."/>
            <person name="Lipzen A."/>
            <person name="Riley R."/>
            <person name="Andreopoulos W."/>
            <person name="He G."/>
            <person name="Johnson J."/>
            <person name="Nolan M."/>
            <person name="Tritt A."/>
            <person name="Barry K.W."/>
            <person name="Grigoriev I.V."/>
            <person name="Nagy L.G."/>
            <person name="Hibbett D."/>
            <person name="Henrissat B."/>
            <person name="Matheny P.B."/>
            <person name="Labbe J."/>
            <person name="Martin F.M."/>
        </authorList>
    </citation>
    <scope>NUCLEOTIDE SEQUENCE</scope>
    <source>
        <strain evidence="1">FP105234-sp</strain>
    </source>
</reference>
<gene>
    <name evidence="1" type="ORF">FA95DRAFT_1603935</name>
</gene>
<proteinExistence type="predicted"/>
<evidence type="ECO:0000313" key="1">
    <source>
        <dbReference type="EMBL" id="KAI0049925.1"/>
    </source>
</evidence>
<organism evidence="1 2">
    <name type="scientific">Auriscalpium vulgare</name>
    <dbReference type="NCBI Taxonomy" id="40419"/>
    <lineage>
        <taxon>Eukaryota</taxon>
        <taxon>Fungi</taxon>
        <taxon>Dikarya</taxon>
        <taxon>Basidiomycota</taxon>
        <taxon>Agaricomycotina</taxon>
        <taxon>Agaricomycetes</taxon>
        <taxon>Russulales</taxon>
        <taxon>Auriscalpiaceae</taxon>
        <taxon>Auriscalpium</taxon>
    </lineage>
</organism>
<keyword evidence="2" id="KW-1185">Reference proteome</keyword>
<dbReference type="EMBL" id="MU275867">
    <property type="protein sequence ID" value="KAI0049925.1"/>
    <property type="molecule type" value="Genomic_DNA"/>
</dbReference>
<sequence>MASFPLEIQMLIIEFVYRSSQHAVVDYNTLRACALVCRVWTPPAQRLLFRRVLHSRHTVQLLLPTLRASPQLAALVHTVCFPLSFDWGRTSANSADSVALLELSPDVVVFMCDVFGSAWSEVLECLCADPLHPAILEIKGEAGLIARFAQLYPGLRAIDVHHITVHQITVEDVGASPQVHMSNTVQSLAVHAYSLDWLFEPDKVLPALRELELRNPDWADTAWCQRLRLRASNGLPQLRVLSIQGHFPPTEVLEQLPQLEVLVFDDFPVRAIALPRSLRHLAFHCHDHGHEQEHGAGFLAGALSGLPELQIVTVIRRVPPPESHVLLEATCRDLGVEFATYETQEHFPRVRHVDWI</sequence>
<comment type="caution">
    <text evidence="1">The sequence shown here is derived from an EMBL/GenBank/DDBJ whole genome shotgun (WGS) entry which is preliminary data.</text>
</comment>
<name>A0ACB8S0Q4_9AGAM</name>
<protein>
    <submittedName>
        <fullName evidence="1">Uncharacterized protein</fullName>
    </submittedName>
</protein>
<dbReference type="Proteomes" id="UP000814033">
    <property type="component" value="Unassembled WGS sequence"/>
</dbReference>
<evidence type="ECO:0000313" key="2">
    <source>
        <dbReference type="Proteomes" id="UP000814033"/>
    </source>
</evidence>